<gene>
    <name evidence="3" type="primary">LOC108558034</name>
</gene>
<evidence type="ECO:0000313" key="2">
    <source>
        <dbReference type="Proteomes" id="UP000695000"/>
    </source>
</evidence>
<dbReference type="InterPro" id="IPR007052">
    <property type="entry name" value="CS_dom"/>
</dbReference>
<evidence type="ECO:0000313" key="3">
    <source>
        <dbReference type="RefSeq" id="XP_017770310.1"/>
    </source>
</evidence>
<dbReference type="Gene3D" id="2.60.40.790">
    <property type="match status" value="1"/>
</dbReference>
<dbReference type="InterPro" id="IPR008978">
    <property type="entry name" value="HSP20-like_chaperone"/>
</dbReference>
<reference evidence="3" key="1">
    <citation type="submission" date="2025-08" db="UniProtKB">
        <authorList>
            <consortium name="RefSeq"/>
        </authorList>
    </citation>
    <scope>IDENTIFICATION</scope>
    <source>
        <tissue evidence="3">Whole Larva</tissue>
    </source>
</reference>
<dbReference type="RefSeq" id="XP_017770310.1">
    <property type="nucleotide sequence ID" value="XM_017914821.1"/>
</dbReference>
<dbReference type="SUPFAM" id="SSF49764">
    <property type="entry name" value="HSP20-like chaperones"/>
    <property type="match status" value="1"/>
</dbReference>
<accession>A0ABM1M6W0</accession>
<dbReference type="Pfam" id="PF04969">
    <property type="entry name" value="CS"/>
    <property type="match status" value="1"/>
</dbReference>
<keyword evidence="2" id="KW-1185">Reference proteome</keyword>
<organism evidence="2 3">
    <name type="scientific">Nicrophorus vespilloides</name>
    <name type="common">Boreal carrion beetle</name>
    <dbReference type="NCBI Taxonomy" id="110193"/>
    <lineage>
        <taxon>Eukaryota</taxon>
        <taxon>Metazoa</taxon>
        <taxon>Ecdysozoa</taxon>
        <taxon>Arthropoda</taxon>
        <taxon>Hexapoda</taxon>
        <taxon>Insecta</taxon>
        <taxon>Pterygota</taxon>
        <taxon>Neoptera</taxon>
        <taxon>Endopterygota</taxon>
        <taxon>Coleoptera</taxon>
        <taxon>Polyphaga</taxon>
        <taxon>Staphyliniformia</taxon>
        <taxon>Silphidae</taxon>
        <taxon>Nicrophorinae</taxon>
        <taxon>Nicrophorus</taxon>
    </lineage>
</organism>
<dbReference type="SMART" id="SM00028">
    <property type="entry name" value="TPR"/>
    <property type="match status" value="3"/>
</dbReference>
<sequence length="369" mass="42890">MPILVTDFNWRQTDKRVTIRVPLHGIHKSKADLLTTSNYIKASFEQFFCEIFLHRPIDYQASVCTFNSVEIVYELVKVDCDIWDKLEKDGLSKAEKREIRVKARDEEETRLKAEEDSRRGKADSLRKCGISEAIRIDTDKRNRIDIIRKDEKLNALGDVEVWRQKTKKKKLPKLKSTRIDQLPEPRNQQIIKVEFTPRVLPTPKRESQSVEEDEWLAKQAEARRSAGFVSEDLRDEEKNPDYLLAKGNEFLKNSNYLGAISAYSFGVEISPNFIQFYIKRSEVHFIVKNYHRCIKDCSEALERLIPAVAANLKERAICIGRRGCALHKVGMKKQAIDELKASLKLERISLFEDYLFHVLNEDEESENEG</sequence>
<dbReference type="Gene3D" id="1.25.40.10">
    <property type="entry name" value="Tetratricopeptide repeat domain"/>
    <property type="match status" value="1"/>
</dbReference>
<dbReference type="GeneID" id="108558034"/>
<dbReference type="PANTHER" id="PTHR46492:SF1">
    <property type="entry name" value="DYNEIN AXONEMAL ASSEMBLY FACTOR 4"/>
    <property type="match status" value="1"/>
</dbReference>
<dbReference type="SUPFAM" id="SSF48452">
    <property type="entry name" value="TPR-like"/>
    <property type="match status" value="1"/>
</dbReference>
<dbReference type="PANTHER" id="PTHR46492">
    <property type="entry name" value="DYNEIN ASSEMBLY FACTOR 4, AXONEMAL"/>
    <property type="match status" value="1"/>
</dbReference>
<dbReference type="InterPro" id="IPR052004">
    <property type="entry name" value="Dynein_assembly_factor_4"/>
</dbReference>
<dbReference type="PROSITE" id="PS51203">
    <property type="entry name" value="CS"/>
    <property type="match status" value="1"/>
</dbReference>
<dbReference type="InterPro" id="IPR011990">
    <property type="entry name" value="TPR-like_helical_dom_sf"/>
</dbReference>
<protein>
    <submittedName>
        <fullName evidence="3">Dyslexia susceptibility 1 candidate gene 1 protein homolog</fullName>
    </submittedName>
</protein>
<feature type="domain" description="CS" evidence="1">
    <location>
        <begin position="3"/>
        <end position="87"/>
    </location>
</feature>
<name>A0ABM1M6W0_NICVS</name>
<dbReference type="InterPro" id="IPR019734">
    <property type="entry name" value="TPR_rpt"/>
</dbReference>
<dbReference type="Proteomes" id="UP000695000">
    <property type="component" value="Unplaced"/>
</dbReference>
<evidence type="ECO:0000259" key="1">
    <source>
        <dbReference type="PROSITE" id="PS51203"/>
    </source>
</evidence>
<proteinExistence type="predicted"/>